<dbReference type="GO" id="GO:0005886">
    <property type="term" value="C:plasma membrane"/>
    <property type="evidence" value="ECO:0007669"/>
    <property type="project" value="TreeGrafter"/>
</dbReference>
<keyword evidence="4 9" id="KW-0812">Transmembrane</keyword>
<gene>
    <name evidence="11" type="ORF">RchiOBHm_Chr1g0333551</name>
</gene>
<evidence type="ECO:0000256" key="6">
    <source>
        <dbReference type="ARBA" id="ARBA00023065"/>
    </source>
</evidence>
<keyword evidence="8 11" id="KW-0407">Ion channel</keyword>
<dbReference type="InterPro" id="IPR003280">
    <property type="entry name" value="2pore_dom_K_chnl"/>
</dbReference>
<dbReference type="Gramene" id="PRQ56235">
    <property type="protein sequence ID" value="PRQ56235"/>
    <property type="gene ID" value="RchiOBHm_Chr1g0333551"/>
</dbReference>
<dbReference type="EMBL" id="PDCK01000039">
    <property type="protein sequence ID" value="PRQ56235.1"/>
    <property type="molecule type" value="Genomic_DNA"/>
</dbReference>
<dbReference type="Pfam" id="PF07885">
    <property type="entry name" value="Ion_trans_2"/>
    <property type="match status" value="1"/>
</dbReference>
<organism evidence="11 12">
    <name type="scientific">Rosa chinensis</name>
    <name type="common">China rose</name>
    <dbReference type="NCBI Taxonomy" id="74649"/>
    <lineage>
        <taxon>Eukaryota</taxon>
        <taxon>Viridiplantae</taxon>
        <taxon>Streptophyta</taxon>
        <taxon>Embryophyta</taxon>
        <taxon>Tracheophyta</taxon>
        <taxon>Spermatophyta</taxon>
        <taxon>Magnoliopsida</taxon>
        <taxon>eudicotyledons</taxon>
        <taxon>Gunneridae</taxon>
        <taxon>Pentapetalae</taxon>
        <taxon>rosids</taxon>
        <taxon>fabids</taxon>
        <taxon>Rosales</taxon>
        <taxon>Rosaceae</taxon>
        <taxon>Rosoideae</taxon>
        <taxon>Rosoideae incertae sedis</taxon>
        <taxon>Rosa</taxon>
    </lineage>
</organism>
<comment type="caution">
    <text evidence="11">The sequence shown here is derived from an EMBL/GenBank/DDBJ whole genome shotgun (WGS) entry which is preliminary data.</text>
</comment>
<proteinExistence type="inferred from homology"/>
<protein>
    <submittedName>
        <fullName evidence="11">Putative potassium channel domain-containing protein</fullName>
    </submittedName>
</protein>
<dbReference type="AlphaFoldDB" id="A0A2P6SC25"/>
<reference evidence="11 12" key="1">
    <citation type="journal article" date="2018" name="Nat. Genet.">
        <title>The Rosa genome provides new insights in the design of modern roses.</title>
        <authorList>
            <person name="Bendahmane M."/>
        </authorList>
    </citation>
    <scope>NUCLEOTIDE SEQUENCE [LARGE SCALE GENOMIC DNA]</scope>
    <source>
        <strain evidence="12">cv. Old Blush</strain>
    </source>
</reference>
<keyword evidence="6" id="KW-0406">Ion transport</keyword>
<evidence type="ECO:0000256" key="3">
    <source>
        <dbReference type="ARBA" id="ARBA00022448"/>
    </source>
</evidence>
<evidence type="ECO:0000256" key="9">
    <source>
        <dbReference type="SAM" id="Phobius"/>
    </source>
</evidence>
<accession>A0A2P6SC25</accession>
<keyword evidence="7 9" id="KW-0472">Membrane</keyword>
<dbReference type="PANTHER" id="PTHR11003">
    <property type="entry name" value="POTASSIUM CHANNEL, SUBFAMILY K"/>
    <property type="match status" value="1"/>
</dbReference>
<comment type="similarity">
    <text evidence="2">Belongs to the two pore domain potassium channel (TC 1.A.1.7) family.</text>
</comment>
<feature type="transmembrane region" description="Helical" evidence="9">
    <location>
        <begin position="83"/>
        <end position="111"/>
    </location>
</feature>
<evidence type="ECO:0000256" key="2">
    <source>
        <dbReference type="ARBA" id="ARBA00010159"/>
    </source>
</evidence>
<keyword evidence="3" id="KW-0813">Transport</keyword>
<feature type="transmembrane region" description="Helical" evidence="9">
    <location>
        <begin position="57"/>
        <end position="77"/>
    </location>
</feature>
<feature type="transmembrane region" description="Helical" evidence="9">
    <location>
        <begin position="24"/>
        <end position="45"/>
    </location>
</feature>
<keyword evidence="5 9" id="KW-1133">Transmembrane helix</keyword>
<evidence type="ECO:0000256" key="5">
    <source>
        <dbReference type="ARBA" id="ARBA00022989"/>
    </source>
</evidence>
<dbReference type="Gene3D" id="1.10.287.70">
    <property type="match status" value="1"/>
</dbReference>
<dbReference type="GO" id="GO:0022841">
    <property type="term" value="F:potassium ion leak channel activity"/>
    <property type="evidence" value="ECO:0007669"/>
    <property type="project" value="TreeGrafter"/>
</dbReference>
<feature type="domain" description="Potassium channel" evidence="10">
    <location>
        <begin position="31"/>
        <end position="110"/>
    </location>
</feature>
<keyword evidence="12" id="KW-1185">Reference proteome</keyword>
<sequence>MAVMRDLKPKTAQVPKPQSQTSSIIKQVVLLLVMYLALNVVIYSFNKDKFSRMETHPVVDALYFCIVTMCTIGYGDIAPETPLAKVFSCVFVLVGFGFIDILLSGVVNYVLDL</sequence>
<evidence type="ECO:0000256" key="1">
    <source>
        <dbReference type="ARBA" id="ARBA00004141"/>
    </source>
</evidence>
<dbReference type="GO" id="GO:0009705">
    <property type="term" value="C:plant-type vacuole membrane"/>
    <property type="evidence" value="ECO:0007669"/>
    <property type="project" value="TreeGrafter"/>
</dbReference>
<evidence type="ECO:0000256" key="4">
    <source>
        <dbReference type="ARBA" id="ARBA00022692"/>
    </source>
</evidence>
<evidence type="ECO:0000313" key="11">
    <source>
        <dbReference type="EMBL" id="PRQ56235.1"/>
    </source>
</evidence>
<comment type="subcellular location">
    <subcellularLocation>
        <location evidence="1">Membrane</location>
        <topology evidence="1">Multi-pass membrane protein</topology>
    </subcellularLocation>
</comment>
<evidence type="ECO:0000256" key="7">
    <source>
        <dbReference type="ARBA" id="ARBA00023136"/>
    </source>
</evidence>
<dbReference type="InterPro" id="IPR013099">
    <property type="entry name" value="K_chnl_dom"/>
</dbReference>
<dbReference type="GO" id="GO:0015271">
    <property type="term" value="F:outward rectifier potassium channel activity"/>
    <property type="evidence" value="ECO:0007669"/>
    <property type="project" value="TreeGrafter"/>
</dbReference>
<dbReference type="PANTHER" id="PTHR11003:SF268">
    <property type="entry name" value="TWO-PORE POTASSIUM CHANNEL 4-RELATED"/>
    <property type="match status" value="1"/>
</dbReference>
<evidence type="ECO:0000256" key="8">
    <source>
        <dbReference type="ARBA" id="ARBA00023303"/>
    </source>
</evidence>
<name>A0A2P6SC25_ROSCH</name>
<dbReference type="GO" id="GO:0030322">
    <property type="term" value="P:stabilization of membrane potential"/>
    <property type="evidence" value="ECO:0007669"/>
    <property type="project" value="TreeGrafter"/>
</dbReference>
<evidence type="ECO:0000313" key="12">
    <source>
        <dbReference type="Proteomes" id="UP000238479"/>
    </source>
</evidence>
<evidence type="ECO:0000259" key="10">
    <source>
        <dbReference type="Pfam" id="PF07885"/>
    </source>
</evidence>
<dbReference type="SUPFAM" id="SSF81324">
    <property type="entry name" value="Voltage-gated potassium channels"/>
    <property type="match status" value="1"/>
</dbReference>
<dbReference type="Proteomes" id="UP000238479">
    <property type="component" value="Chromosome 1"/>
</dbReference>